<dbReference type="Pfam" id="PF13728">
    <property type="entry name" value="TraF"/>
    <property type="match status" value="1"/>
</dbReference>
<dbReference type="RefSeq" id="WP_016799993.1">
    <property type="nucleotide sequence ID" value="NZ_MDBG01000080.1"/>
</dbReference>
<dbReference type="EMBL" id="MDBP01000025">
    <property type="protein sequence ID" value="PMP17425.1"/>
    <property type="molecule type" value="Genomic_DNA"/>
</dbReference>
<dbReference type="SUPFAM" id="SSF52833">
    <property type="entry name" value="Thioredoxin-like"/>
    <property type="match status" value="1"/>
</dbReference>
<feature type="signal peptide" evidence="1">
    <location>
        <begin position="1"/>
        <end position="24"/>
    </location>
</feature>
<dbReference type="InterPro" id="IPR036249">
    <property type="entry name" value="Thioredoxin-like_sf"/>
</dbReference>
<accession>A0A2N7NN36</accession>
<dbReference type="GO" id="GO:0016853">
    <property type="term" value="F:isomerase activity"/>
    <property type="evidence" value="ECO:0007669"/>
    <property type="project" value="UniProtKB-KW"/>
</dbReference>
<protein>
    <submittedName>
        <fullName evidence="2">Type-F conjugative transfer system pilin assembly thiol-disulfide isomerase TrbB</fullName>
    </submittedName>
</protein>
<reference evidence="3 5" key="4">
    <citation type="submission" date="2019-04" db="EMBL/GenBank/DDBJ databases">
        <title>A reverse ecology approach based on a biological definition of microbial populations.</title>
        <authorList>
            <person name="Arevalo P."/>
            <person name="Vaninsberghe D."/>
            <person name="Elsherbini J."/>
            <person name="Gore J."/>
            <person name="Polz M."/>
        </authorList>
    </citation>
    <scope>NUCLEOTIDE SEQUENCE [LARGE SCALE GENOMIC DNA]</scope>
    <source>
        <strain evidence="3 5">10N.222.45.A8</strain>
    </source>
</reference>
<gene>
    <name evidence="2" type="ORF">BCS92_05360</name>
    <name evidence="3" type="ORF">FC057_20025</name>
</gene>
<evidence type="ECO:0000313" key="3">
    <source>
        <dbReference type="EMBL" id="TKG29163.1"/>
    </source>
</evidence>
<evidence type="ECO:0000313" key="5">
    <source>
        <dbReference type="Proteomes" id="UP000308018"/>
    </source>
</evidence>
<dbReference type="Proteomes" id="UP000308018">
    <property type="component" value="Unassembled WGS sequence"/>
</dbReference>
<reference evidence="4" key="1">
    <citation type="submission" date="2016-07" db="EMBL/GenBank/DDBJ databases">
        <title>Nontailed viruses are major unrecognized killers of bacteria in the ocean.</title>
        <authorList>
            <person name="Kauffman K."/>
            <person name="Hussain F."/>
            <person name="Yang J."/>
            <person name="Arevalo P."/>
            <person name="Brown J."/>
            <person name="Cutler M."/>
            <person name="Kelly L."/>
            <person name="Polz M.F."/>
        </authorList>
    </citation>
    <scope>NUCLEOTIDE SEQUENCE [LARGE SCALE GENOMIC DNA]</scope>
    <source>
        <strain evidence="4">10N.222.48.A2</strain>
    </source>
</reference>
<dbReference type="InterPro" id="IPR039555">
    <property type="entry name" value="TraF/TrbB"/>
</dbReference>
<sequence length="145" mass="16040">MNAFIRTLLLSTLMTLASTSLTQAQPPHAMTGQYALVFFHFSQCAECHHFAPTMKRLEQTTQLPVYDFSFDGQPIPGYATPIPTNSDITAAFFGDLKNAITPATFLINVSNGKYVRLSEGNVPYTELLKSYQALRADVAIMESLQ</sequence>
<reference evidence="2" key="2">
    <citation type="submission" date="2016-07" db="EMBL/GenBank/DDBJ databases">
        <authorList>
            <person name="Wan K."/>
            <person name="Booth B."/>
            <person name="Spirohn K."/>
            <person name="Hao T."/>
            <person name="Hu Y."/>
            <person name="Calderwood M."/>
            <person name="Hill D."/>
            <person name="Mohr S."/>
            <person name="Vidal M."/>
            <person name="Celniker S."/>
            <person name="Perrimon N."/>
        </authorList>
    </citation>
    <scope>NUCLEOTIDE SEQUENCE</scope>
    <source>
        <strain evidence="2">10N.222.48.A2</strain>
    </source>
</reference>
<reference evidence="2" key="3">
    <citation type="journal article" date="2018" name="Nature">
        <title>A major lineage of non-tailed dsDNA viruses as unrecognized killers of marine bacteria.</title>
        <authorList>
            <person name="Kauffman K.M."/>
            <person name="Hussain F.A."/>
            <person name="Yang J."/>
            <person name="Arevalo P."/>
            <person name="Brown J.M."/>
            <person name="Chang W.K."/>
            <person name="VanInsberghe D."/>
            <person name="Elsherbini J."/>
            <person name="Sharma R.S."/>
            <person name="Cutler M.B."/>
            <person name="Kelly L."/>
            <person name="Polz M.F."/>
        </authorList>
    </citation>
    <scope>NUCLEOTIDE SEQUENCE</scope>
    <source>
        <strain evidence="2">10N.222.48.A2</strain>
    </source>
</reference>
<evidence type="ECO:0000256" key="1">
    <source>
        <dbReference type="SAM" id="SignalP"/>
    </source>
</evidence>
<comment type="caution">
    <text evidence="2">The sequence shown here is derived from an EMBL/GenBank/DDBJ whole genome shotgun (WGS) entry which is preliminary data.</text>
</comment>
<evidence type="ECO:0000313" key="4">
    <source>
        <dbReference type="Proteomes" id="UP000235579"/>
    </source>
</evidence>
<organism evidence="2 4">
    <name type="scientific">Vibrio tasmaniensis</name>
    <dbReference type="NCBI Taxonomy" id="212663"/>
    <lineage>
        <taxon>Bacteria</taxon>
        <taxon>Pseudomonadati</taxon>
        <taxon>Pseudomonadota</taxon>
        <taxon>Gammaproteobacteria</taxon>
        <taxon>Vibrionales</taxon>
        <taxon>Vibrionaceae</taxon>
        <taxon>Vibrio</taxon>
    </lineage>
</organism>
<keyword evidence="2" id="KW-0413">Isomerase</keyword>
<dbReference type="EMBL" id="SYVV01000036">
    <property type="protein sequence ID" value="TKG29163.1"/>
    <property type="molecule type" value="Genomic_DNA"/>
</dbReference>
<keyword evidence="1" id="KW-0732">Signal</keyword>
<dbReference type="Gene3D" id="3.40.30.10">
    <property type="entry name" value="Glutaredoxin"/>
    <property type="match status" value="1"/>
</dbReference>
<dbReference type="Proteomes" id="UP000235579">
    <property type="component" value="Unassembled WGS sequence"/>
</dbReference>
<dbReference type="AlphaFoldDB" id="A0A2N7NN36"/>
<evidence type="ECO:0000313" key="2">
    <source>
        <dbReference type="EMBL" id="PMP17425.1"/>
    </source>
</evidence>
<name>A0A2N7NN36_9VIBR</name>
<feature type="chain" id="PRO_5043159578" evidence="1">
    <location>
        <begin position="25"/>
        <end position="145"/>
    </location>
</feature>
<proteinExistence type="predicted"/>